<name>U7V4X3_9MICC</name>
<accession>U7V4X3</accession>
<gene>
    <name evidence="1" type="ORF">HMPREF0742_00962</name>
</gene>
<dbReference type="HOGENOM" id="CLU_3204813_0_0_11"/>
<dbReference type="AlphaFoldDB" id="U7V4X3"/>
<evidence type="ECO:0000313" key="2">
    <source>
        <dbReference type="Proteomes" id="UP000017174"/>
    </source>
</evidence>
<dbReference type="PATRIC" id="fig|888019.4.peg.815"/>
<comment type="caution">
    <text evidence="1">The sequence shown here is derived from an EMBL/GenBank/DDBJ whole genome shotgun (WGS) entry which is preliminary data.</text>
</comment>
<protein>
    <submittedName>
        <fullName evidence="1">Uncharacterized protein</fullName>
    </submittedName>
</protein>
<proteinExistence type="predicted"/>
<sequence>MSLSQLYRVSLKAGTRLAALSPHFRVGRTGACYPAMTARWALPLG</sequence>
<reference evidence="1 2" key="1">
    <citation type="submission" date="2013-08" db="EMBL/GenBank/DDBJ databases">
        <authorList>
            <person name="Weinstock G."/>
            <person name="Sodergren E."/>
            <person name="Wylie T."/>
            <person name="Fulton L."/>
            <person name="Fulton R."/>
            <person name="Fronick C."/>
            <person name="O'Laughlin M."/>
            <person name="Godfrey J."/>
            <person name="Miner T."/>
            <person name="Herter B."/>
            <person name="Appelbaum E."/>
            <person name="Cordes M."/>
            <person name="Lek S."/>
            <person name="Wollam A."/>
            <person name="Pepin K.H."/>
            <person name="Palsikar V.B."/>
            <person name="Mitreva M."/>
            <person name="Wilson R.K."/>
        </authorList>
    </citation>
    <scope>NUCLEOTIDE SEQUENCE [LARGE SCALE GENOMIC DNA]</scope>
    <source>
        <strain evidence="1 2">F0184</strain>
    </source>
</reference>
<organism evidence="1 2">
    <name type="scientific">Rothia aeria F0184</name>
    <dbReference type="NCBI Taxonomy" id="888019"/>
    <lineage>
        <taxon>Bacteria</taxon>
        <taxon>Bacillati</taxon>
        <taxon>Actinomycetota</taxon>
        <taxon>Actinomycetes</taxon>
        <taxon>Micrococcales</taxon>
        <taxon>Micrococcaceae</taxon>
        <taxon>Rothia</taxon>
    </lineage>
</organism>
<dbReference type="Proteomes" id="UP000017174">
    <property type="component" value="Unassembled WGS sequence"/>
</dbReference>
<evidence type="ECO:0000313" key="1">
    <source>
        <dbReference type="EMBL" id="ERT66586.1"/>
    </source>
</evidence>
<dbReference type="EMBL" id="AXZG01000034">
    <property type="protein sequence ID" value="ERT66586.1"/>
    <property type="molecule type" value="Genomic_DNA"/>
</dbReference>